<dbReference type="AlphaFoldDB" id="U2Y6D2"/>
<organism evidence="2 3">
    <name type="scientific">Geobacillus kaustophilus GBlys</name>
    <dbReference type="NCBI Taxonomy" id="1337888"/>
    <lineage>
        <taxon>Bacteria</taxon>
        <taxon>Bacillati</taxon>
        <taxon>Bacillota</taxon>
        <taxon>Bacilli</taxon>
        <taxon>Bacillales</taxon>
        <taxon>Anoxybacillaceae</taxon>
        <taxon>Geobacillus</taxon>
        <taxon>Geobacillus thermoleovorans group</taxon>
    </lineage>
</organism>
<dbReference type="Proteomes" id="UP000016424">
    <property type="component" value="Unassembled WGS sequence"/>
</dbReference>
<sequence>MERAGGMQRLAGAKSEKTPVLGGRAGAGKASGVLDVTAFRR</sequence>
<evidence type="ECO:0000313" key="3">
    <source>
        <dbReference type="Proteomes" id="UP000016424"/>
    </source>
</evidence>
<comment type="caution">
    <text evidence="2">The sequence shown here is derived from an EMBL/GenBank/DDBJ whole genome shotgun (WGS) entry which is preliminary data.</text>
</comment>
<protein>
    <submittedName>
        <fullName evidence="2">Uncharacterized protein</fullName>
    </submittedName>
</protein>
<gene>
    <name evidence="2" type="ORF">GBL_3141</name>
</gene>
<proteinExistence type="predicted"/>
<dbReference type="EMBL" id="BASG01000044">
    <property type="protein sequence ID" value="GAD14924.1"/>
    <property type="molecule type" value="Genomic_DNA"/>
</dbReference>
<evidence type="ECO:0000313" key="2">
    <source>
        <dbReference type="EMBL" id="GAD14924.1"/>
    </source>
</evidence>
<accession>U2Y6D2</accession>
<feature type="region of interest" description="Disordered" evidence="1">
    <location>
        <begin position="1"/>
        <end position="28"/>
    </location>
</feature>
<reference evidence="3" key="1">
    <citation type="journal article" date="2013" name="Genome">
        <title>Draft Genome Sequence of Geobacillus kaustophilus GBlys, a Lysogenic Strain with Bacteriophage phiOH2.</title>
        <authorList>
            <person name="Doi K."/>
            <person name="Mori K."/>
            <person name="Martono H."/>
            <person name="Nagayoshi Y."/>
            <person name="Fujino Y."/>
            <person name="Tashiro K."/>
            <person name="Kuhara S."/>
            <person name="Ohshima T."/>
        </authorList>
    </citation>
    <scope>NUCLEOTIDE SEQUENCE [LARGE SCALE GENOMIC DNA]</scope>
    <source>
        <strain evidence="3">GBlys</strain>
    </source>
</reference>
<evidence type="ECO:0000256" key="1">
    <source>
        <dbReference type="SAM" id="MobiDB-lite"/>
    </source>
</evidence>
<name>U2Y6D2_GEOKU</name>